<name>A0A0G0I384_9BACT</name>
<feature type="domain" description="O-antigen ligase-related" evidence="6">
    <location>
        <begin position="259"/>
        <end position="407"/>
    </location>
</feature>
<dbReference type="InterPro" id="IPR007016">
    <property type="entry name" value="O-antigen_ligase-rel_domated"/>
</dbReference>
<feature type="transmembrane region" description="Helical" evidence="5">
    <location>
        <begin position="295"/>
        <end position="316"/>
    </location>
</feature>
<protein>
    <submittedName>
        <fullName evidence="7">O-antigen polymerase</fullName>
    </submittedName>
</protein>
<dbReference type="PANTHER" id="PTHR37422:SF13">
    <property type="entry name" value="LIPOPOLYSACCHARIDE BIOSYNTHESIS PROTEIN PA4999-RELATED"/>
    <property type="match status" value="1"/>
</dbReference>
<sequence>MKGKSASWRTRNILIALFSVALALAVGFLIAKIAFLGLLLIILAVIALIVAYLVFRSPELGWLLIIFFLPFERVPSIEMAGVNLKINTFLGFLTLIAWILGLMFQGKKYKVQPNFLSIPLFLFIMALLLSLTQAFNFTRAVSVLIFTVFTIIFSILAVNMVYSKETLRKTILVLFFSALVVSLFGLFQFGGDVVGLPQSLTLLKEGYTSVVFGFPRVQAFSMEPLYFANYLLIPISVGLALFINRVEPIKRWWMAGLIGLILLNFILTVSRGGYLGLLGSFLVLGILLFKRLFNWRTILIGIVTVIIVVYGVAFALSKGETRATMEFLGHVTLQDVNRGESVEGRLITFKQGMNAFYTSPIFGIGLGNYGPWVTFYPDARPITGWPIVNNEFIELLAETGIVGAGTFLLLIIFLSVRTLMALKYAHDIFLKSVLIGLFAAFVGVLIQYNFMSTLYIIHVWVLIGLLVAVQNIILKNKITNF</sequence>
<dbReference type="Proteomes" id="UP000034508">
    <property type="component" value="Unassembled WGS sequence"/>
</dbReference>
<gene>
    <name evidence="7" type="ORF">US31_C0002G0059</name>
</gene>
<dbReference type="GO" id="GO:0016020">
    <property type="term" value="C:membrane"/>
    <property type="evidence" value="ECO:0007669"/>
    <property type="project" value="UniProtKB-SubCell"/>
</dbReference>
<feature type="transmembrane region" description="Helical" evidence="5">
    <location>
        <begin position="116"/>
        <end position="135"/>
    </location>
</feature>
<comment type="caution">
    <text evidence="7">The sequence shown here is derived from an EMBL/GenBank/DDBJ whole genome shotgun (WGS) entry which is preliminary data.</text>
</comment>
<accession>A0A0G0I384</accession>
<evidence type="ECO:0000256" key="2">
    <source>
        <dbReference type="ARBA" id="ARBA00022692"/>
    </source>
</evidence>
<dbReference type="AlphaFoldDB" id="A0A0G0I384"/>
<evidence type="ECO:0000256" key="3">
    <source>
        <dbReference type="ARBA" id="ARBA00022989"/>
    </source>
</evidence>
<evidence type="ECO:0000256" key="5">
    <source>
        <dbReference type="SAM" id="Phobius"/>
    </source>
</evidence>
<evidence type="ECO:0000313" key="8">
    <source>
        <dbReference type="Proteomes" id="UP000034508"/>
    </source>
</evidence>
<feature type="transmembrane region" description="Helical" evidence="5">
    <location>
        <begin position="171"/>
        <end position="190"/>
    </location>
</feature>
<keyword evidence="2 5" id="KW-0812">Transmembrane</keyword>
<comment type="subcellular location">
    <subcellularLocation>
        <location evidence="1">Membrane</location>
        <topology evidence="1">Multi-pass membrane protein</topology>
    </subcellularLocation>
</comment>
<evidence type="ECO:0000256" key="4">
    <source>
        <dbReference type="ARBA" id="ARBA00023136"/>
    </source>
</evidence>
<feature type="transmembrane region" description="Helical" evidence="5">
    <location>
        <begin position="12"/>
        <end position="30"/>
    </location>
</feature>
<evidence type="ECO:0000259" key="6">
    <source>
        <dbReference type="Pfam" id="PF04932"/>
    </source>
</evidence>
<keyword evidence="4 5" id="KW-0472">Membrane</keyword>
<keyword evidence="3 5" id="KW-1133">Transmembrane helix</keyword>
<dbReference type="PANTHER" id="PTHR37422">
    <property type="entry name" value="TEICHURONIC ACID BIOSYNTHESIS PROTEIN TUAE"/>
    <property type="match status" value="1"/>
</dbReference>
<feature type="transmembrane region" description="Helical" evidence="5">
    <location>
        <begin position="225"/>
        <end position="244"/>
    </location>
</feature>
<feature type="transmembrane region" description="Helical" evidence="5">
    <location>
        <begin position="256"/>
        <end position="289"/>
    </location>
</feature>
<dbReference type="EMBL" id="LBSM01000002">
    <property type="protein sequence ID" value="KKQ18714.1"/>
    <property type="molecule type" value="Genomic_DNA"/>
</dbReference>
<evidence type="ECO:0000256" key="1">
    <source>
        <dbReference type="ARBA" id="ARBA00004141"/>
    </source>
</evidence>
<dbReference type="Pfam" id="PF04932">
    <property type="entry name" value="Wzy_C"/>
    <property type="match status" value="1"/>
</dbReference>
<feature type="transmembrane region" description="Helical" evidence="5">
    <location>
        <begin position="141"/>
        <end position="162"/>
    </location>
</feature>
<dbReference type="InterPro" id="IPR051533">
    <property type="entry name" value="WaaL-like"/>
</dbReference>
<reference evidence="7 8" key="1">
    <citation type="journal article" date="2015" name="Nature">
        <title>rRNA introns, odd ribosomes, and small enigmatic genomes across a large radiation of phyla.</title>
        <authorList>
            <person name="Brown C.T."/>
            <person name="Hug L.A."/>
            <person name="Thomas B.C."/>
            <person name="Sharon I."/>
            <person name="Castelle C.J."/>
            <person name="Singh A."/>
            <person name="Wilkins M.J."/>
            <person name="Williams K.H."/>
            <person name="Banfield J.F."/>
        </authorList>
    </citation>
    <scope>NUCLEOTIDE SEQUENCE [LARGE SCALE GENOMIC DNA]</scope>
</reference>
<proteinExistence type="predicted"/>
<feature type="transmembrane region" description="Helical" evidence="5">
    <location>
        <begin position="395"/>
        <end position="416"/>
    </location>
</feature>
<feature type="transmembrane region" description="Helical" evidence="5">
    <location>
        <begin position="454"/>
        <end position="474"/>
    </location>
</feature>
<feature type="transmembrane region" description="Helical" evidence="5">
    <location>
        <begin position="428"/>
        <end position="448"/>
    </location>
</feature>
<feature type="transmembrane region" description="Helical" evidence="5">
    <location>
        <begin position="86"/>
        <end position="104"/>
    </location>
</feature>
<feature type="transmembrane region" description="Helical" evidence="5">
    <location>
        <begin position="36"/>
        <end position="55"/>
    </location>
</feature>
<evidence type="ECO:0000313" key="7">
    <source>
        <dbReference type="EMBL" id="KKQ18714.1"/>
    </source>
</evidence>
<organism evidence="7 8">
    <name type="scientific">Berkelbacteria bacterium GW2011_GWA1_36_9</name>
    <dbReference type="NCBI Taxonomy" id="1618331"/>
    <lineage>
        <taxon>Bacteria</taxon>
        <taxon>Candidatus Berkelbacteria</taxon>
    </lineage>
</organism>
<feature type="transmembrane region" description="Helical" evidence="5">
    <location>
        <begin position="355"/>
        <end position="375"/>
    </location>
</feature>
<feature type="transmembrane region" description="Helical" evidence="5">
    <location>
        <begin position="62"/>
        <end position="80"/>
    </location>
</feature>